<dbReference type="InterPro" id="IPR049052">
    <property type="entry name" value="nSTAND1"/>
</dbReference>
<protein>
    <recommendedName>
        <fullName evidence="2">HTH cro/C1-type domain-containing protein</fullName>
    </recommendedName>
</protein>
<comment type="caution">
    <text evidence="3">The sequence shown here is derived from an EMBL/GenBank/DDBJ whole genome shotgun (WGS) entry which is preliminary data.</text>
</comment>
<gene>
    <name evidence="3" type="ORF">GCM10017790_08710</name>
</gene>
<dbReference type="SUPFAM" id="SSF52540">
    <property type="entry name" value="P-loop containing nucleoside triphosphate hydrolases"/>
    <property type="match status" value="1"/>
</dbReference>
<dbReference type="SMART" id="SM00530">
    <property type="entry name" value="HTH_XRE"/>
    <property type="match status" value="1"/>
</dbReference>
<dbReference type="Pfam" id="PF20703">
    <property type="entry name" value="nSTAND1"/>
    <property type="match status" value="1"/>
</dbReference>
<dbReference type="InterPro" id="IPR027417">
    <property type="entry name" value="P-loop_NTPase"/>
</dbReference>
<feature type="domain" description="HTH cro/C1-type" evidence="2">
    <location>
        <begin position="7"/>
        <end position="63"/>
    </location>
</feature>
<dbReference type="Proteomes" id="UP000635387">
    <property type="component" value="Unassembled WGS sequence"/>
</dbReference>
<evidence type="ECO:0000313" key="4">
    <source>
        <dbReference type="Proteomes" id="UP000635387"/>
    </source>
</evidence>
<dbReference type="Gene3D" id="3.40.50.300">
    <property type="entry name" value="P-loop containing nucleotide triphosphate hydrolases"/>
    <property type="match status" value="1"/>
</dbReference>
<sequence>MSQFAGDLRRLRERAGSPPYRELSKRANYSASTLSDAAGGRRLPTLAVTLAYVRACDGDVAGWQERWYQTVAMNSVPSPEEVDEEIPYPGPEAFSARQARYFFGREDLVEQLSRGLAERRLVAVSGPSGSGKSSLLEAGLIGDPGRGRIVLRLSPGPHPLRECAIQLAAVNGGSALRLHQELTADPAGLHLRVRQFLAGRGTEAELLIVVDRFEEIFTHCHDENEREAFVAVLLHAVREPDSRIRLVLGVRSDFAGRCGRYPGIATALSAGHRVDTGPMTAEQLRSAILRPAITAERQLEGALVATIMAEAAGQRGALPLVAQAMRRTWQRGHGATLTLAMYRASGGISRAVVDTAEKVFSELDELRRRQARDVFIRLTTLDPVGYDTRRRLPARELDPAAGAVVARLIDARLVTADADGLELAHDALIRDWPRLRRWLSTDRDSLRLHRRLTETAELWERANHDPAPLYRGSQLDETTALAGRVMLTHREHSFLNASLQAREREAHHAHSSARWFRRLMAAMVIVSGLAAVSAAVAARERRQPSAPCW</sequence>
<dbReference type="InterPro" id="IPR001387">
    <property type="entry name" value="Cro/C1-type_HTH"/>
</dbReference>
<feature type="transmembrane region" description="Helical" evidence="1">
    <location>
        <begin position="515"/>
        <end position="537"/>
    </location>
</feature>
<reference evidence="4" key="1">
    <citation type="journal article" date="2019" name="Int. J. Syst. Evol. Microbiol.">
        <title>The Global Catalogue of Microorganisms (GCM) 10K type strain sequencing project: providing services to taxonomists for standard genome sequencing and annotation.</title>
        <authorList>
            <consortium name="The Broad Institute Genomics Platform"/>
            <consortium name="The Broad Institute Genome Sequencing Center for Infectious Disease"/>
            <person name="Wu L."/>
            <person name="Ma J."/>
        </authorList>
    </citation>
    <scope>NUCLEOTIDE SEQUENCE [LARGE SCALE GENOMIC DNA]</scope>
    <source>
        <strain evidence="4">CGMCC 4.7683</strain>
    </source>
</reference>
<evidence type="ECO:0000256" key="1">
    <source>
        <dbReference type="SAM" id="Phobius"/>
    </source>
</evidence>
<dbReference type="EMBL" id="BNAY01000001">
    <property type="protein sequence ID" value="GHH05135.1"/>
    <property type="molecule type" value="Genomic_DNA"/>
</dbReference>
<dbReference type="RefSeq" id="WP_191251925.1">
    <property type="nucleotide sequence ID" value="NZ_BNAY01000001.1"/>
</dbReference>
<keyword evidence="1" id="KW-0812">Transmembrane</keyword>
<evidence type="ECO:0000259" key="2">
    <source>
        <dbReference type="SMART" id="SM00530"/>
    </source>
</evidence>
<keyword evidence="1" id="KW-1133">Transmembrane helix</keyword>
<evidence type="ECO:0000313" key="3">
    <source>
        <dbReference type="EMBL" id="GHH05135.1"/>
    </source>
</evidence>
<name>A0ABQ3L502_9PSEU</name>
<organism evidence="3 4">
    <name type="scientific">Amycolatopsis oliviviridis</name>
    <dbReference type="NCBI Taxonomy" id="1471590"/>
    <lineage>
        <taxon>Bacteria</taxon>
        <taxon>Bacillati</taxon>
        <taxon>Actinomycetota</taxon>
        <taxon>Actinomycetes</taxon>
        <taxon>Pseudonocardiales</taxon>
        <taxon>Pseudonocardiaceae</taxon>
        <taxon>Amycolatopsis</taxon>
    </lineage>
</organism>
<proteinExistence type="predicted"/>
<keyword evidence="4" id="KW-1185">Reference proteome</keyword>
<keyword evidence="1" id="KW-0472">Membrane</keyword>
<accession>A0ABQ3L502</accession>
<dbReference type="Pfam" id="PF13560">
    <property type="entry name" value="HTH_31"/>
    <property type="match status" value="1"/>
</dbReference>